<protein>
    <submittedName>
        <fullName evidence="1">Uncharacterized protein</fullName>
    </submittedName>
</protein>
<keyword evidence="2" id="KW-1185">Reference proteome</keyword>
<evidence type="ECO:0000313" key="2">
    <source>
        <dbReference type="Proteomes" id="UP001259347"/>
    </source>
</evidence>
<accession>A0ABU1SE45</accession>
<comment type="caution">
    <text evidence="1">The sequence shown here is derived from an EMBL/GenBank/DDBJ whole genome shotgun (WGS) entry which is preliminary data.</text>
</comment>
<sequence>MSTISAPMVARINDQAPAPAVGEYEREATARAAAQAGMSVAAWIAHTDRLEAAARAHRVADRLMRETPQYRGEDAA</sequence>
<proteinExistence type="predicted"/>
<reference evidence="1 2" key="1">
    <citation type="submission" date="2023-07" db="EMBL/GenBank/DDBJ databases">
        <title>Sorghum-associated microbial communities from plants grown in Nebraska, USA.</title>
        <authorList>
            <person name="Schachtman D."/>
        </authorList>
    </citation>
    <scope>NUCLEOTIDE SEQUENCE [LARGE SCALE GENOMIC DNA]</scope>
    <source>
        <strain evidence="1 2">2980</strain>
    </source>
</reference>
<organism evidence="1 2">
    <name type="scientific">Microbacterium resistens</name>
    <dbReference type="NCBI Taxonomy" id="156977"/>
    <lineage>
        <taxon>Bacteria</taxon>
        <taxon>Bacillati</taxon>
        <taxon>Actinomycetota</taxon>
        <taxon>Actinomycetes</taxon>
        <taxon>Micrococcales</taxon>
        <taxon>Microbacteriaceae</taxon>
        <taxon>Microbacterium</taxon>
    </lineage>
</organism>
<dbReference type="RefSeq" id="WP_310021120.1">
    <property type="nucleotide sequence ID" value="NZ_JAVDUM010000010.1"/>
</dbReference>
<name>A0ABU1SE45_9MICO</name>
<dbReference type="Proteomes" id="UP001259347">
    <property type="component" value="Unassembled WGS sequence"/>
</dbReference>
<evidence type="ECO:0000313" key="1">
    <source>
        <dbReference type="EMBL" id="MDR6867869.1"/>
    </source>
</evidence>
<gene>
    <name evidence="1" type="ORF">J2Y69_002477</name>
</gene>
<dbReference type="EMBL" id="JAVDUM010000010">
    <property type="protein sequence ID" value="MDR6867869.1"/>
    <property type="molecule type" value="Genomic_DNA"/>
</dbReference>